<dbReference type="Proteomes" id="UP000033710">
    <property type="component" value="Unassembled WGS sequence"/>
</dbReference>
<dbReference type="VEuPathDB" id="FungiDB:SPSK_04372"/>
<dbReference type="OrthoDB" id="1697690at2759"/>
<dbReference type="GeneID" id="27666457"/>
<reference evidence="10 11" key="1">
    <citation type="journal article" date="2014" name="BMC Genomics">
        <title>Comparative genomics of the major fungal agents of human and animal Sporotrichosis: Sporothrix schenckii and Sporothrix brasiliensis.</title>
        <authorList>
            <person name="Teixeira M.M."/>
            <person name="de Almeida L.G."/>
            <person name="Kubitschek-Barreira P."/>
            <person name="Alves F.L."/>
            <person name="Kioshima E.S."/>
            <person name="Abadio A.K."/>
            <person name="Fernandes L."/>
            <person name="Derengowski L.S."/>
            <person name="Ferreira K.S."/>
            <person name="Souza R.C."/>
            <person name="Ruiz J.C."/>
            <person name="de Andrade N.C."/>
            <person name="Paes H.C."/>
            <person name="Nicola A.M."/>
            <person name="Albuquerque P."/>
            <person name="Gerber A.L."/>
            <person name="Martins V.P."/>
            <person name="Peconick L.D."/>
            <person name="Neto A.V."/>
            <person name="Chaucanez C.B."/>
            <person name="Silva P.A."/>
            <person name="Cunha O.L."/>
            <person name="de Oliveira F.F."/>
            <person name="dos Santos T.C."/>
            <person name="Barros A.L."/>
            <person name="Soares M.A."/>
            <person name="de Oliveira L.M."/>
            <person name="Marini M.M."/>
            <person name="Villalobos-Duno H."/>
            <person name="Cunha M.M."/>
            <person name="de Hoog S."/>
            <person name="da Silveira J.F."/>
            <person name="Henrissat B."/>
            <person name="Nino-Vega G.A."/>
            <person name="Cisalpino P.S."/>
            <person name="Mora-Montes H.M."/>
            <person name="Almeida S.R."/>
            <person name="Stajich J.E."/>
            <person name="Lopes-Bezerra L.M."/>
            <person name="Vasconcelos A.T."/>
            <person name="Felipe M.S."/>
        </authorList>
    </citation>
    <scope>NUCLEOTIDE SEQUENCE [LARGE SCALE GENOMIC DNA]</scope>
    <source>
        <strain evidence="10 11">1099-18</strain>
    </source>
</reference>
<evidence type="ECO:0000256" key="7">
    <source>
        <dbReference type="ARBA" id="ARBA00023128"/>
    </source>
</evidence>
<accession>A0A0F2M5A6</accession>
<gene>
    <name evidence="10" type="ORF">SPSK_04372</name>
</gene>
<dbReference type="GO" id="GO:0005743">
    <property type="term" value="C:mitochondrial inner membrane"/>
    <property type="evidence" value="ECO:0007669"/>
    <property type="project" value="UniProtKB-SubCell"/>
</dbReference>
<evidence type="ECO:0000256" key="9">
    <source>
        <dbReference type="RuleBase" id="RU363100"/>
    </source>
</evidence>
<evidence type="ECO:0000256" key="8">
    <source>
        <dbReference type="ARBA" id="ARBA00023136"/>
    </source>
</evidence>
<evidence type="ECO:0000256" key="1">
    <source>
        <dbReference type="ARBA" id="ARBA00004448"/>
    </source>
</evidence>
<comment type="similarity">
    <text evidence="2 9">Belongs to the mitochondrial pyruvate carrier (MPC) (TC 2.A.105) family.</text>
</comment>
<comment type="subcellular location">
    <subcellularLocation>
        <location evidence="1 9">Mitochondrion inner membrane</location>
        <topology evidence="1 9">Multi-pass membrane protein</topology>
    </subcellularLocation>
</comment>
<name>A0A0F2M5A6_SPOSC</name>
<comment type="caution">
    <text evidence="10">The sequence shown here is derived from an EMBL/GenBank/DDBJ whole genome shotgun (WGS) entry which is preliminary data.</text>
</comment>
<evidence type="ECO:0000256" key="2">
    <source>
        <dbReference type="ARBA" id="ARBA00006416"/>
    </source>
</evidence>
<keyword evidence="4" id="KW-0812">Transmembrane</keyword>
<evidence type="ECO:0000313" key="11">
    <source>
        <dbReference type="Proteomes" id="UP000033710"/>
    </source>
</evidence>
<keyword evidence="6" id="KW-1133">Transmembrane helix</keyword>
<proteinExistence type="inferred from homology"/>
<keyword evidence="5 9" id="KW-0999">Mitochondrion inner membrane</keyword>
<dbReference type="AlphaFoldDB" id="A0A0F2M5A6"/>
<organism evidence="10 11">
    <name type="scientific">Sporothrix schenckii 1099-18</name>
    <dbReference type="NCBI Taxonomy" id="1397361"/>
    <lineage>
        <taxon>Eukaryota</taxon>
        <taxon>Fungi</taxon>
        <taxon>Dikarya</taxon>
        <taxon>Ascomycota</taxon>
        <taxon>Pezizomycotina</taxon>
        <taxon>Sordariomycetes</taxon>
        <taxon>Sordariomycetidae</taxon>
        <taxon>Ophiostomatales</taxon>
        <taxon>Ophiostomataceae</taxon>
        <taxon>Sporothrix</taxon>
    </lineage>
</organism>
<dbReference type="InterPro" id="IPR005336">
    <property type="entry name" value="MPC"/>
</dbReference>
<keyword evidence="7 9" id="KW-0496">Mitochondrion</keyword>
<evidence type="ECO:0000256" key="3">
    <source>
        <dbReference type="ARBA" id="ARBA00022448"/>
    </source>
</evidence>
<evidence type="ECO:0000256" key="6">
    <source>
        <dbReference type="ARBA" id="ARBA00022989"/>
    </source>
</evidence>
<dbReference type="RefSeq" id="XP_016586052.1">
    <property type="nucleotide sequence ID" value="XM_016731180.1"/>
</dbReference>
<keyword evidence="8" id="KW-0472">Membrane</keyword>
<evidence type="ECO:0000256" key="4">
    <source>
        <dbReference type="ARBA" id="ARBA00022692"/>
    </source>
</evidence>
<evidence type="ECO:0000256" key="5">
    <source>
        <dbReference type="ARBA" id="ARBA00022792"/>
    </source>
</evidence>
<dbReference type="GO" id="GO:0006850">
    <property type="term" value="P:pyruvate import into mitochondria"/>
    <property type="evidence" value="ECO:0007669"/>
    <property type="project" value="InterPro"/>
</dbReference>
<reference evidence="10 11" key="2">
    <citation type="journal article" date="2015" name="Eukaryot. Cell">
        <title>Asexual propagation of a virulent clone complex in a human and feline outbreak of sporotrichosis.</title>
        <authorList>
            <person name="Teixeira Mde M."/>
            <person name="Rodrigues A.M."/>
            <person name="Tsui C.K."/>
            <person name="de Almeida L.G."/>
            <person name="Van Diepeningen A.D."/>
            <person name="van den Ende B.G."/>
            <person name="Fernandes G.F."/>
            <person name="Kano R."/>
            <person name="Hamelin R.C."/>
            <person name="Lopes-Bezerra L.M."/>
            <person name="Vasconcelos A.T."/>
            <person name="de Hoog S."/>
            <person name="de Camargo Z.P."/>
            <person name="Felipe M.S."/>
        </authorList>
    </citation>
    <scope>NUCLEOTIDE SEQUENCE [LARGE SCALE GENOMIC DNA]</scope>
    <source>
        <strain evidence="10 11">1099-18</strain>
    </source>
</reference>
<protein>
    <recommendedName>
        <fullName evidence="9">Mitochondrial pyruvate carrier</fullName>
    </recommendedName>
</protein>
<dbReference type="KEGG" id="ssck:SPSK_04372"/>
<evidence type="ECO:0000313" key="10">
    <source>
        <dbReference type="EMBL" id="KJR83376.1"/>
    </source>
</evidence>
<dbReference type="Pfam" id="PF03650">
    <property type="entry name" value="MPC"/>
    <property type="match status" value="1"/>
</dbReference>
<comment type="function">
    <text evidence="9">Mediates the uptake of pyruvate into mitochondria.</text>
</comment>
<dbReference type="PANTHER" id="PTHR14154">
    <property type="entry name" value="UPF0041 BRAIN PROTEIN 44-RELATED"/>
    <property type="match status" value="1"/>
</dbReference>
<sequence>MAAFIKAANAKIRSNPVTDYICSTRMYFAVLLCFLVPKFMTPSARRTALVRNVRTTNTMLYHVRPHCNDDDTCKRTIRKMSHLGPGSSDAGEACLYLSVLHTYGARVANAAVAVPAAHSWAGPGTSMERATMDAIVEEPTIGRADGVMCLVLVLCLRWILTNTLFSHPDFWGPVSNFGIPIAAVMDTQKSPDLISGKMTFALVIYSATFMRYALAVTPKNYLLFLCHFINEGSQLTQGYRYMNYNHWGGKDAASSATSSVKGALEAAKTQAKAAEAKVEAAVKK</sequence>
<dbReference type="EMBL" id="AXCR01000010">
    <property type="protein sequence ID" value="KJR83376.1"/>
    <property type="molecule type" value="Genomic_DNA"/>
</dbReference>
<keyword evidence="3 9" id="KW-0813">Transport</keyword>